<dbReference type="PROSITE" id="PS50112">
    <property type="entry name" value="PAS"/>
    <property type="match status" value="2"/>
</dbReference>
<protein>
    <recommendedName>
        <fullName evidence="2">histidine kinase</fullName>
        <ecNumber evidence="2">2.7.13.3</ecNumber>
    </recommendedName>
</protein>
<evidence type="ECO:0000259" key="7">
    <source>
        <dbReference type="PROSITE" id="PS50112"/>
    </source>
</evidence>
<gene>
    <name evidence="9" type="ORF">D9O36_17990</name>
</gene>
<keyword evidence="5" id="KW-0418">Kinase</keyword>
<dbReference type="SMART" id="SM00086">
    <property type="entry name" value="PAC"/>
    <property type="match status" value="3"/>
</dbReference>
<dbReference type="SMART" id="SM00387">
    <property type="entry name" value="HATPase_c"/>
    <property type="match status" value="1"/>
</dbReference>
<dbReference type="InterPro" id="IPR052162">
    <property type="entry name" value="Sensor_kinase/Photoreceptor"/>
</dbReference>
<dbReference type="SMART" id="SM00091">
    <property type="entry name" value="PAS"/>
    <property type="match status" value="4"/>
</dbReference>
<dbReference type="NCBIfam" id="TIGR00229">
    <property type="entry name" value="sensory_box"/>
    <property type="match status" value="2"/>
</dbReference>
<feature type="domain" description="Histidine kinase" evidence="6">
    <location>
        <begin position="548"/>
        <end position="758"/>
    </location>
</feature>
<evidence type="ECO:0000256" key="2">
    <source>
        <dbReference type="ARBA" id="ARBA00012438"/>
    </source>
</evidence>
<evidence type="ECO:0000256" key="4">
    <source>
        <dbReference type="ARBA" id="ARBA00022679"/>
    </source>
</evidence>
<evidence type="ECO:0000313" key="9">
    <source>
        <dbReference type="EMBL" id="MUH37746.1"/>
    </source>
</evidence>
<evidence type="ECO:0000259" key="8">
    <source>
        <dbReference type="PROSITE" id="PS50113"/>
    </source>
</evidence>
<dbReference type="InterPro" id="IPR001610">
    <property type="entry name" value="PAC"/>
</dbReference>
<dbReference type="SUPFAM" id="SSF55785">
    <property type="entry name" value="PYP-like sensor domain (PAS domain)"/>
    <property type="match status" value="4"/>
</dbReference>
<dbReference type="InterPro" id="IPR004358">
    <property type="entry name" value="Sig_transdc_His_kin-like_C"/>
</dbReference>
<evidence type="ECO:0000256" key="5">
    <source>
        <dbReference type="ARBA" id="ARBA00022777"/>
    </source>
</evidence>
<dbReference type="Proteomes" id="UP000540519">
    <property type="component" value="Unassembled WGS sequence"/>
</dbReference>
<dbReference type="AlphaFoldDB" id="A0A7X3D3T2"/>
<dbReference type="EMBL" id="RCNR01000050">
    <property type="protein sequence ID" value="MUH37746.1"/>
    <property type="molecule type" value="Genomic_DNA"/>
</dbReference>
<dbReference type="InterPro" id="IPR013655">
    <property type="entry name" value="PAS_fold_3"/>
</dbReference>
<accession>A0A7X3D3T2</accession>
<feature type="domain" description="PAS" evidence="7">
    <location>
        <begin position="4"/>
        <end position="79"/>
    </location>
</feature>
<dbReference type="InterPro" id="IPR035965">
    <property type="entry name" value="PAS-like_dom_sf"/>
</dbReference>
<evidence type="ECO:0000313" key="10">
    <source>
        <dbReference type="Proteomes" id="UP000540519"/>
    </source>
</evidence>
<name>A0A7X3D3T2_9FLAO</name>
<dbReference type="PRINTS" id="PR00344">
    <property type="entry name" value="BCTRLSENSOR"/>
</dbReference>
<feature type="domain" description="PAC" evidence="8">
    <location>
        <begin position="350"/>
        <end position="402"/>
    </location>
</feature>
<dbReference type="PANTHER" id="PTHR43304:SF1">
    <property type="entry name" value="PAC DOMAIN-CONTAINING PROTEIN"/>
    <property type="match status" value="1"/>
</dbReference>
<dbReference type="InterPro" id="IPR000700">
    <property type="entry name" value="PAS-assoc_C"/>
</dbReference>
<keyword evidence="10" id="KW-1185">Reference proteome</keyword>
<dbReference type="PANTHER" id="PTHR43304">
    <property type="entry name" value="PHYTOCHROME-LIKE PROTEIN CPH1"/>
    <property type="match status" value="1"/>
</dbReference>
<proteinExistence type="predicted"/>
<evidence type="ECO:0000259" key="6">
    <source>
        <dbReference type="PROSITE" id="PS50109"/>
    </source>
</evidence>
<feature type="domain" description="PAC" evidence="8">
    <location>
        <begin position="82"/>
        <end position="133"/>
    </location>
</feature>
<dbReference type="InterPro" id="IPR005467">
    <property type="entry name" value="His_kinase_dom"/>
</dbReference>
<feature type="domain" description="PAC" evidence="8">
    <location>
        <begin position="473"/>
        <end position="523"/>
    </location>
</feature>
<dbReference type="Pfam" id="PF08447">
    <property type="entry name" value="PAS_3"/>
    <property type="match status" value="2"/>
</dbReference>
<dbReference type="SUPFAM" id="SSF55874">
    <property type="entry name" value="ATPase domain of HSP90 chaperone/DNA topoisomerase II/histidine kinase"/>
    <property type="match status" value="1"/>
</dbReference>
<dbReference type="PROSITE" id="PS50109">
    <property type="entry name" value="HIS_KIN"/>
    <property type="match status" value="1"/>
</dbReference>
<dbReference type="Gene3D" id="3.30.565.10">
    <property type="entry name" value="Histidine kinase-like ATPase, C-terminal domain"/>
    <property type="match status" value="1"/>
</dbReference>
<feature type="domain" description="PAS" evidence="7">
    <location>
        <begin position="396"/>
        <end position="449"/>
    </location>
</feature>
<sequence>MKLKNKRVKEILEKSNAVARIGVWEFDVANQQMYWNKIVREIYEVPKDYTPTLEAVYDFSTPENRKYVQSVFNNAINDGTIFDSELEITTFKGNTRWVRVIGNTDFKTGSRSKVYGTFQDITRVKQPEQYLNQSSWELRAIINSESLIIISTNEDGIINRFNHGAEVALLYSADEVVGIEKPEIYLLKEEMLKFKDDMSEIYGDKSKNFNHYKDLKNQQFRNTREWTYRRKDGSTFSVLTTLSAIQNSKGENKGFVAVSTDISDIKNVENELLKKNQLLNFAEQITSIGHWQWDTVLDIVIWSYNLYEIFELDQMHEEMNFATYFSFVHPDDKKIVSEYFDNTAKDKEFKNFSHRIITTSKKTKSIQLFGSVLTDKEGEVISMIGTCQDVTESQMAERKFKGLLESAPDAMVIVNKKGKIQLINNQAEKLFGYRAEELIDKSVEILVPQRFHHKHFEHRSKFFSKPLARNMGEGKELYGKQKNGKEIPVQISLSPLHSEEGLLISAAIRDITKQKTETAKLVEAKERLEVVAGKLSDQNKQLADFTHITSHNLRAPVANLNSLLEIYNFTEGESEKLQVFNKFEIVIQHLTLTLNTLVDALKTKISDPSENLENIKLEDILHYTQEILSGAILQTNAIIKSDFSQVPIVTYRRVYLESIFLNLIGNAIKYKSETRIPEIHISSALQDGNISIQFSDNGIGIDLKEHGHKLFGLNKVFHRHPEAKGVGLFLTKSQIEAMGGSISAISTVNKGTTFTINF</sequence>
<dbReference type="InterPro" id="IPR000014">
    <property type="entry name" value="PAS"/>
</dbReference>
<dbReference type="InterPro" id="IPR003594">
    <property type="entry name" value="HATPase_dom"/>
</dbReference>
<dbReference type="Pfam" id="PF13426">
    <property type="entry name" value="PAS_9"/>
    <property type="match status" value="2"/>
</dbReference>
<dbReference type="GO" id="GO:0004673">
    <property type="term" value="F:protein histidine kinase activity"/>
    <property type="evidence" value="ECO:0007669"/>
    <property type="project" value="UniProtKB-EC"/>
</dbReference>
<dbReference type="Pfam" id="PF02518">
    <property type="entry name" value="HATPase_c"/>
    <property type="match status" value="1"/>
</dbReference>
<evidence type="ECO:0000256" key="1">
    <source>
        <dbReference type="ARBA" id="ARBA00000085"/>
    </source>
</evidence>
<dbReference type="EC" id="2.7.13.3" evidence="2"/>
<dbReference type="OrthoDB" id="5522855at2"/>
<feature type="domain" description="PAC" evidence="8">
    <location>
        <begin position="222"/>
        <end position="274"/>
    </location>
</feature>
<keyword evidence="4" id="KW-0808">Transferase</keyword>
<organism evidence="9 10">
    <name type="scientific">Zobellia amurskyensis</name>
    <dbReference type="NCBI Taxonomy" id="248905"/>
    <lineage>
        <taxon>Bacteria</taxon>
        <taxon>Pseudomonadati</taxon>
        <taxon>Bacteroidota</taxon>
        <taxon>Flavobacteriia</taxon>
        <taxon>Flavobacteriales</taxon>
        <taxon>Flavobacteriaceae</taxon>
        <taxon>Zobellia</taxon>
    </lineage>
</organism>
<dbReference type="CDD" id="cd00130">
    <property type="entry name" value="PAS"/>
    <property type="match status" value="3"/>
</dbReference>
<evidence type="ECO:0000256" key="3">
    <source>
        <dbReference type="ARBA" id="ARBA00022553"/>
    </source>
</evidence>
<comment type="caution">
    <text evidence="9">The sequence shown here is derived from an EMBL/GenBank/DDBJ whole genome shotgun (WGS) entry which is preliminary data.</text>
</comment>
<dbReference type="CDD" id="cd00075">
    <property type="entry name" value="HATPase"/>
    <property type="match status" value="1"/>
</dbReference>
<dbReference type="Gene3D" id="3.30.450.20">
    <property type="entry name" value="PAS domain"/>
    <property type="match status" value="4"/>
</dbReference>
<dbReference type="PROSITE" id="PS50113">
    <property type="entry name" value="PAC"/>
    <property type="match status" value="4"/>
</dbReference>
<comment type="catalytic activity">
    <reaction evidence="1">
        <text>ATP + protein L-histidine = ADP + protein N-phospho-L-histidine.</text>
        <dbReference type="EC" id="2.7.13.3"/>
    </reaction>
</comment>
<reference evidence="9 10" key="1">
    <citation type="journal article" date="2019" name="Mar. Drugs">
        <title>Comparative Genomics and CAZyme Genome Repertoires of Marine Zobellia amurskyensis KMM 3526(T) and Zobellia laminariae KMM 3676(T).</title>
        <authorList>
            <person name="Chernysheva N."/>
            <person name="Bystritskaya E."/>
            <person name="Stenkova A."/>
            <person name="Golovkin I."/>
            <person name="Nedashkovskaya O."/>
            <person name="Isaeva M."/>
        </authorList>
    </citation>
    <scope>NUCLEOTIDE SEQUENCE [LARGE SCALE GENOMIC DNA]</scope>
    <source>
        <strain evidence="9 10">KMM 3526</strain>
    </source>
</reference>
<dbReference type="Gene3D" id="1.10.287.130">
    <property type="match status" value="1"/>
</dbReference>
<dbReference type="InterPro" id="IPR036890">
    <property type="entry name" value="HATPase_C_sf"/>
</dbReference>
<keyword evidence="3" id="KW-0597">Phosphoprotein</keyword>